<keyword evidence="2" id="KW-0274">FAD</keyword>
<dbReference type="Proteomes" id="UP000248423">
    <property type="component" value="Unassembled WGS sequence"/>
</dbReference>
<evidence type="ECO:0000256" key="2">
    <source>
        <dbReference type="ARBA" id="ARBA00022827"/>
    </source>
</evidence>
<accession>A0A319DYS2</accession>
<dbReference type="InterPro" id="IPR050346">
    <property type="entry name" value="FMO-like"/>
</dbReference>
<gene>
    <name evidence="4" type="ORF">BO78DRAFT_432436</name>
</gene>
<name>A0A319DYS2_ASPSB</name>
<keyword evidence="4" id="KW-0503">Monooxygenase</keyword>
<dbReference type="AlphaFoldDB" id="A0A319DYS2"/>
<organism evidence="4 5">
    <name type="scientific">Aspergillus sclerotiicarbonarius (strain CBS 121057 / IBT 28362)</name>
    <dbReference type="NCBI Taxonomy" id="1448318"/>
    <lineage>
        <taxon>Eukaryota</taxon>
        <taxon>Fungi</taxon>
        <taxon>Dikarya</taxon>
        <taxon>Ascomycota</taxon>
        <taxon>Pezizomycotina</taxon>
        <taxon>Eurotiomycetes</taxon>
        <taxon>Eurotiomycetidae</taxon>
        <taxon>Eurotiales</taxon>
        <taxon>Aspergillaceae</taxon>
        <taxon>Aspergillus</taxon>
        <taxon>Aspergillus subgen. Circumdati</taxon>
    </lineage>
</organism>
<evidence type="ECO:0000313" key="4">
    <source>
        <dbReference type="EMBL" id="PYI02962.1"/>
    </source>
</evidence>
<evidence type="ECO:0000256" key="1">
    <source>
        <dbReference type="ARBA" id="ARBA00022630"/>
    </source>
</evidence>
<dbReference type="FunFam" id="3.50.50.60:FF:000258">
    <property type="entry name" value="Flavin-binding monooxygenase-like protein (AFU_orthologue AFUA_6G01900)"/>
    <property type="match status" value="1"/>
</dbReference>
<dbReference type="STRING" id="1448318.A0A319DYS2"/>
<keyword evidence="1" id="KW-0285">Flavoprotein</keyword>
<keyword evidence="5" id="KW-1185">Reference proteome</keyword>
<protein>
    <submittedName>
        <fullName evidence="4">Flavin-binding monooxygenase-like protein</fullName>
    </submittedName>
</protein>
<keyword evidence="3" id="KW-0560">Oxidoreductase</keyword>
<dbReference type="SUPFAM" id="SSF51905">
    <property type="entry name" value="FAD/NAD(P)-binding domain"/>
    <property type="match status" value="1"/>
</dbReference>
<dbReference type="OrthoDB" id="2915840at2759"/>
<dbReference type="VEuPathDB" id="FungiDB:BO78DRAFT_432436"/>
<proteinExistence type="predicted"/>
<dbReference type="PANTHER" id="PTHR23023">
    <property type="entry name" value="DIMETHYLANILINE MONOOXYGENASE"/>
    <property type="match status" value="1"/>
</dbReference>
<dbReference type="InterPro" id="IPR036188">
    <property type="entry name" value="FAD/NAD-bd_sf"/>
</dbReference>
<reference evidence="4 5" key="1">
    <citation type="submission" date="2018-02" db="EMBL/GenBank/DDBJ databases">
        <title>The genomes of Aspergillus section Nigri reveals drivers in fungal speciation.</title>
        <authorList>
            <consortium name="DOE Joint Genome Institute"/>
            <person name="Vesth T.C."/>
            <person name="Nybo J."/>
            <person name="Theobald S."/>
            <person name="Brandl J."/>
            <person name="Frisvad J.C."/>
            <person name="Nielsen K.F."/>
            <person name="Lyhne E.K."/>
            <person name="Kogle M.E."/>
            <person name="Kuo A."/>
            <person name="Riley R."/>
            <person name="Clum A."/>
            <person name="Nolan M."/>
            <person name="Lipzen A."/>
            <person name="Salamov A."/>
            <person name="Henrissat B."/>
            <person name="Wiebenga A."/>
            <person name="De vries R.P."/>
            <person name="Grigoriev I.V."/>
            <person name="Mortensen U.H."/>
            <person name="Andersen M.R."/>
            <person name="Baker S.E."/>
        </authorList>
    </citation>
    <scope>NUCLEOTIDE SEQUENCE [LARGE SCALE GENOMIC DNA]</scope>
    <source>
        <strain evidence="4 5">CBS 121057</strain>
    </source>
</reference>
<dbReference type="EMBL" id="KZ826386">
    <property type="protein sequence ID" value="PYI02962.1"/>
    <property type="molecule type" value="Genomic_DNA"/>
</dbReference>
<evidence type="ECO:0000313" key="5">
    <source>
        <dbReference type="Proteomes" id="UP000248423"/>
    </source>
</evidence>
<dbReference type="Gene3D" id="3.50.50.60">
    <property type="entry name" value="FAD/NAD(P)-binding domain"/>
    <property type="match status" value="1"/>
</dbReference>
<dbReference type="Pfam" id="PF13738">
    <property type="entry name" value="Pyr_redox_3"/>
    <property type="match status" value="1"/>
</dbReference>
<sequence length="587" mass="65006">MESFDVIVVGAGWHGLAALKTYHQVHPNATILLIDSASSIGGVWATHCLYDGLKSNNMLGTYEFSDFPMDPATYGVQPGQHIPGKVIQTYLQRFVKHFQLTDLIRLHTTVQTADHQSDGSWILTATSSSTSPSPTQQIHTSKLILATGMTSQPYLPPIPGSDLYPHPILHTRDLLPHQPTLFHPTNRITIYGGTKSAWDAVYSATTSGASVTWVIRSSGHGPCWMAPPYVTPLKRWLEKLVTTRLLTWFSPCIWGHADGYNLIRTFLHGTWLGRKLVDIFWSILEQDVTQLNNYASHPETSKLKPWISPFWVASGLSILNYPTDFFTLVRSGKIRILIDEITSLDSTGGIHLKNSGEILPSDALICATGWKVTPNMQFTPAGIDKELGFPWAEDSIPGSMVSAADEEILTRFPKLREAPTKKPEYMPLGEDAPATARHPFRLARFMVPPALARERSVAVVGVAMTINTALVAQVQALWVAAYLGDKMALKSGEVCPESLVEEVVGKREGEVDADVVWETALHTQFGVHRYPGGFGSRNPDFVFDALAYVDLLLRDLGLDYSRKKGVLGWLRAYGMEDYRGLVEEWIG</sequence>
<dbReference type="GO" id="GO:0004497">
    <property type="term" value="F:monooxygenase activity"/>
    <property type="evidence" value="ECO:0007669"/>
    <property type="project" value="UniProtKB-KW"/>
</dbReference>
<evidence type="ECO:0000256" key="3">
    <source>
        <dbReference type="ARBA" id="ARBA00023002"/>
    </source>
</evidence>